<evidence type="ECO:0000313" key="4">
    <source>
        <dbReference type="Proteomes" id="UP000236161"/>
    </source>
</evidence>
<protein>
    <recommendedName>
        <fullName evidence="2">DUF7036 domain-containing protein</fullName>
    </recommendedName>
</protein>
<gene>
    <name evidence="3" type="ORF">AXF42_Ash017537</name>
</gene>
<evidence type="ECO:0000256" key="1">
    <source>
        <dbReference type="SAM" id="Phobius"/>
    </source>
</evidence>
<evidence type="ECO:0000259" key="2">
    <source>
        <dbReference type="Pfam" id="PF23041"/>
    </source>
</evidence>
<keyword evidence="1" id="KW-1133">Transmembrane helix</keyword>
<dbReference type="STRING" id="1088818.A0A2I0A385"/>
<feature type="transmembrane region" description="Helical" evidence="1">
    <location>
        <begin position="36"/>
        <end position="58"/>
    </location>
</feature>
<dbReference type="AlphaFoldDB" id="A0A2I0A385"/>
<dbReference type="Pfam" id="PF23041">
    <property type="entry name" value="DUF7036"/>
    <property type="match status" value="2"/>
</dbReference>
<dbReference type="OrthoDB" id="611787at2759"/>
<dbReference type="Proteomes" id="UP000236161">
    <property type="component" value="Unassembled WGS sequence"/>
</dbReference>
<name>A0A2I0A385_9ASPA</name>
<keyword evidence="4" id="KW-1185">Reference proteome</keyword>
<keyword evidence="1" id="KW-0812">Transmembrane</keyword>
<dbReference type="PANTHER" id="PTHR33826:SF4">
    <property type="entry name" value="F20B24.21"/>
    <property type="match status" value="1"/>
</dbReference>
<organism evidence="3 4">
    <name type="scientific">Apostasia shenzhenica</name>
    <dbReference type="NCBI Taxonomy" id="1088818"/>
    <lineage>
        <taxon>Eukaryota</taxon>
        <taxon>Viridiplantae</taxon>
        <taxon>Streptophyta</taxon>
        <taxon>Embryophyta</taxon>
        <taxon>Tracheophyta</taxon>
        <taxon>Spermatophyta</taxon>
        <taxon>Magnoliopsida</taxon>
        <taxon>Liliopsida</taxon>
        <taxon>Asparagales</taxon>
        <taxon>Orchidaceae</taxon>
        <taxon>Apostasioideae</taxon>
        <taxon>Apostasia</taxon>
    </lineage>
</organism>
<dbReference type="PANTHER" id="PTHR33826">
    <property type="entry name" value="F20B24.21"/>
    <property type="match status" value="1"/>
</dbReference>
<dbReference type="EMBL" id="KZ452035">
    <property type="protein sequence ID" value="PKA49998.1"/>
    <property type="molecule type" value="Genomic_DNA"/>
</dbReference>
<feature type="domain" description="DUF7036" evidence="2">
    <location>
        <begin position="82"/>
        <end position="173"/>
    </location>
</feature>
<accession>A0A2I0A385</accession>
<proteinExistence type="predicted"/>
<feature type="domain" description="DUF7036" evidence="2">
    <location>
        <begin position="206"/>
        <end position="298"/>
    </location>
</feature>
<keyword evidence="1" id="KW-0472">Membrane</keyword>
<sequence length="475" mass="52126">MGKPEEQHIEIPPAESAAAAATGAPHRCAAGIRRLFSVRCGVVLILSVGVFLSAIFWIPHGRFRSGLVPDRASAASAEIQASFILQKPLSLLASHTEKLEYDIFEEIGIPNTKVSIISMQPTAAMNSTSVAFGVLPDPTHASISLPALSLLRSSFIDLVLQQINLTLTSSFFGETLSFEVLKFPGGITIIPPQTASIWERTQALFNFTVSNSIFQIKDNLKEMKEQLKFGLKLKTHENVYVQMTNVDGSTVASPVTVQATVLSDYGFDNLPPNRLKQLADILTVSHDQNLGLNHSVFGEVNSIVLSSYLNMLVSSLGAPCPSPSLAPVAAPWPSPSKEFADYSDPPSTLTLAPLSQHKVLKIDSYSYVFENYVPNPAIHWDVKSPRMTFQREYSTIYRSNLLLQEKESISSYFSVFIRRGILDPLISFCVSGFASSGLRLHSHCCCSSVRSETLMIISKEQDKGPKLYAMRFSSF</sequence>
<reference evidence="3 4" key="1">
    <citation type="journal article" date="2017" name="Nature">
        <title>The Apostasia genome and the evolution of orchids.</title>
        <authorList>
            <person name="Zhang G.Q."/>
            <person name="Liu K.W."/>
            <person name="Li Z."/>
            <person name="Lohaus R."/>
            <person name="Hsiao Y.Y."/>
            <person name="Niu S.C."/>
            <person name="Wang J.Y."/>
            <person name="Lin Y.C."/>
            <person name="Xu Q."/>
            <person name="Chen L.J."/>
            <person name="Yoshida K."/>
            <person name="Fujiwara S."/>
            <person name="Wang Z.W."/>
            <person name="Zhang Y.Q."/>
            <person name="Mitsuda N."/>
            <person name="Wang M."/>
            <person name="Liu G.H."/>
            <person name="Pecoraro L."/>
            <person name="Huang H.X."/>
            <person name="Xiao X.J."/>
            <person name="Lin M."/>
            <person name="Wu X.Y."/>
            <person name="Wu W.L."/>
            <person name="Chen Y.Y."/>
            <person name="Chang S.B."/>
            <person name="Sakamoto S."/>
            <person name="Ohme-Takagi M."/>
            <person name="Yagi M."/>
            <person name="Zeng S.J."/>
            <person name="Shen C.Y."/>
            <person name="Yeh C.M."/>
            <person name="Luo Y.B."/>
            <person name="Tsai W.C."/>
            <person name="Van de Peer Y."/>
            <person name="Liu Z.J."/>
        </authorList>
    </citation>
    <scope>NUCLEOTIDE SEQUENCE [LARGE SCALE GENOMIC DNA]</scope>
    <source>
        <strain evidence="4">cv. Shenzhen</strain>
        <tissue evidence="3">Stem</tissue>
    </source>
</reference>
<dbReference type="InterPro" id="IPR055464">
    <property type="entry name" value="DUF7036"/>
</dbReference>
<evidence type="ECO:0000313" key="3">
    <source>
        <dbReference type="EMBL" id="PKA49998.1"/>
    </source>
</evidence>